<reference evidence="3" key="1">
    <citation type="submission" date="2017-03" db="EMBL/GenBank/DDBJ databases">
        <title>Phytopthora megakarya and P. palmivora, two closely related causual agents of cacao black pod achieved similar genome size and gene model numbers by different mechanisms.</title>
        <authorList>
            <person name="Ali S."/>
            <person name="Shao J."/>
            <person name="Larry D.J."/>
            <person name="Kronmiller B."/>
            <person name="Shen D."/>
            <person name="Strem M.D."/>
            <person name="Melnick R.L."/>
            <person name="Guiltinan M.J."/>
            <person name="Tyler B.M."/>
            <person name="Meinhardt L.W."/>
            <person name="Bailey B.A."/>
        </authorList>
    </citation>
    <scope>NUCLEOTIDE SEQUENCE [LARGE SCALE GENOMIC DNA]</scope>
    <source>
        <strain evidence="3">zdho120</strain>
    </source>
</reference>
<keyword evidence="3" id="KW-1185">Reference proteome</keyword>
<gene>
    <name evidence="2" type="ORF">PHMEG_00037390</name>
</gene>
<protein>
    <submittedName>
        <fullName evidence="2">Uncharacterized protein</fullName>
    </submittedName>
</protein>
<accession>A0A225UL48</accession>
<name>A0A225UL48_9STRA</name>
<evidence type="ECO:0000313" key="2">
    <source>
        <dbReference type="EMBL" id="OWY93276.1"/>
    </source>
</evidence>
<evidence type="ECO:0000256" key="1">
    <source>
        <dbReference type="SAM" id="MobiDB-lite"/>
    </source>
</evidence>
<feature type="region of interest" description="Disordered" evidence="1">
    <location>
        <begin position="81"/>
        <end position="141"/>
    </location>
</feature>
<organism evidence="2 3">
    <name type="scientific">Phytophthora megakarya</name>
    <dbReference type="NCBI Taxonomy" id="4795"/>
    <lineage>
        <taxon>Eukaryota</taxon>
        <taxon>Sar</taxon>
        <taxon>Stramenopiles</taxon>
        <taxon>Oomycota</taxon>
        <taxon>Peronosporomycetes</taxon>
        <taxon>Peronosporales</taxon>
        <taxon>Peronosporaceae</taxon>
        <taxon>Phytophthora</taxon>
    </lineage>
</organism>
<comment type="caution">
    <text evidence="2">The sequence shown here is derived from an EMBL/GenBank/DDBJ whole genome shotgun (WGS) entry which is preliminary data.</text>
</comment>
<evidence type="ECO:0000313" key="3">
    <source>
        <dbReference type="Proteomes" id="UP000198211"/>
    </source>
</evidence>
<dbReference type="EMBL" id="NBNE01016362">
    <property type="protein sequence ID" value="OWY93276.1"/>
    <property type="molecule type" value="Genomic_DNA"/>
</dbReference>
<dbReference type="AlphaFoldDB" id="A0A225UL48"/>
<dbReference type="Proteomes" id="UP000198211">
    <property type="component" value="Unassembled WGS sequence"/>
</dbReference>
<sequence>MKTVRPAREILSDQILTTLETYIATIPKGTHGKWASIHEMYINLNPIGKLSQNALRCRLKKSRHKTKQVLTTNNPITAEIAHEPTVEQREDNTHEQNRPACSSCRSRKRGCNPYSKNPDCERRKRSNSKPIASFFAAHQSG</sequence>
<proteinExistence type="predicted"/>
<feature type="compositionally biased region" description="Basic and acidic residues" evidence="1">
    <location>
        <begin position="81"/>
        <end position="97"/>
    </location>
</feature>